<evidence type="ECO:0000313" key="10">
    <source>
        <dbReference type="Proteomes" id="UP000037210"/>
    </source>
</evidence>
<comment type="similarity">
    <text evidence="1 6">Belongs to the peptidase M42 family.</text>
</comment>
<name>A0A0M0BQS4_9ARCH</name>
<dbReference type="Pfam" id="PF05343">
    <property type="entry name" value="Peptidase_M42"/>
    <property type="match status" value="1"/>
</dbReference>
<proteinExistence type="inferred from homology"/>
<feature type="binding site" evidence="8">
    <location>
        <position position="178"/>
    </location>
    <ligand>
        <name>Zn(2+)</name>
        <dbReference type="ChEBI" id="CHEBI:29105"/>
        <label>1</label>
    </ligand>
</feature>
<dbReference type="EMBL" id="LFWZ01000027">
    <property type="protein sequence ID" value="KON30576.1"/>
    <property type="molecule type" value="Genomic_DNA"/>
</dbReference>
<dbReference type="PANTHER" id="PTHR32481">
    <property type="entry name" value="AMINOPEPTIDASE"/>
    <property type="match status" value="1"/>
</dbReference>
<dbReference type="PIRSF" id="PIRSF001123">
    <property type="entry name" value="PepA_GA"/>
    <property type="match status" value="1"/>
</dbReference>
<keyword evidence="4 8" id="KW-0479">Metal-binding</keyword>
<dbReference type="GO" id="GO:0004177">
    <property type="term" value="F:aminopeptidase activity"/>
    <property type="evidence" value="ECO:0007669"/>
    <property type="project" value="UniProtKB-UniRule"/>
</dbReference>
<accession>A0A0M0BQS4</accession>
<feature type="binding site" evidence="8">
    <location>
        <position position="211"/>
    </location>
    <ligand>
        <name>Zn(2+)</name>
        <dbReference type="ChEBI" id="CHEBI:29105"/>
        <label>2</label>
    </ligand>
</feature>
<feature type="binding site" evidence="8">
    <location>
        <position position="60"/>
    </location>
    <ligand>
        <name>Zn(2+)</name>
        <dbReference type="ChEBI" id="CHEBI:29105"/>
        <label>1</label>
    </ligand>
</feature>
<dbReference type="InterPro" id="IPR051464">
    <property type="entry name" value="Peptidase_M42_aminopept"/>
</dbReference>
<evidence type="ECO:0000256" key="6">
    <source>
        <dbReference type="PIRNR" id="PIRNR001123"/>
    </source>
</evidence>
<feature type="active site" description="Proton acceptor" evidence="7">
    <location>
        <position position="210"/>
    </location>
</feature>
<dbReference type="Gene3D" id="3.40.630.10">
    <property type="entry name" value="Zn peptidases"/>
    <property type="match status" value="1"/>
</dbReference>
<evidence type="ECO:0000256" key="8">
    <source>
        <dbReference type="PIRSR" id="PIRSR001123-2"/>
    </source>
</evidence>
<dbReference type="SUPFAM" id="SSF101821">
    <property type="entry name" value="Aminopeptidase/glucanase lid domain"/>
    <property type="match status" value="1"/>
</dbReference>
<dbReference type="SUPFAM" id="SSF53187">
    <property type="entry name" value="Zn-dependent exopeptidases"/>
    <property type="match status" value="1"/>
</dbReference>
<feature type="binding site" evidence="8">
    <location>
        <position position="232"/>
    </location>
    <ligand>
        <name>Zn(2+)</name>
        <dbReference type="ChEBI" id="CHEBI:29105"/>
        <label>1</label>
    </ligand>
</feature>
<evidence type="ECO:0000256" key="2">
    <source>
        <dbReference type="ARBA" id="ARBA00022438"/>
    </source>
</evidence>
<dbReference type="InterPro" id="IPR023367">
    <property type="entry name" value="Peptidase_M42_dom2"/>
</dbReference>
<feature type="binding site" evidence="8">
    <location>
        <position position="178"/>
    </location>
    <ligand>
        <name>Zn(2+)</name>
        <dbReference type="ChEBI" id="CHEBI:29105"/>
        <label>2</label>
    </ligand>
</feature>
<dbReference type="GO" id="GO:0006508">
    <property type="term" value="P:proteolysis"/>
    <property type="evidence" value="ECO:0007669"/>
    <property type="project" value="UniProtKB-KW"/>
</dbReference>
<reference evidence="9 10" key="1">
    <citation type="submission" date="2015-06" db="EMBL/GenBank/DDBJ databases">
        <title>New insights into the roles of widespread benthic archaea in carbon and nitrogen cycling.</title>
        <authorList>
            <person name="Lazar C.S."/>
            <person name="Baker B.J."/>
            <person name="Seitz K.W."/>
            <person name="Hyde A.S."/>
            <person name="Dick G.J."/>
            <person name="Hinrichs K.-U."/>
            <person name="Teske A.P."/>
        </authorList>
    </citation>
    <scope>NUCLEOTIDE SEQUENCE [LARGE SCALE GENOMIC DNA]</scope>
    <source>
        <strain evidence="9">DG-45</strain>
    </source>
</reference>
<evidence type="ECO:0000256" key="3">
    <source>
        <dbReference type="ARBA" id="ARBA00022670"/>
    </source>
</evidence>
<evidence type="ECO:0000256" key="4">
    <source>
        <dbReference type="ARBA" id="ARBA00022723"/>
    </source>
</evidence>
<dbReference type="PANTHER" id="PTHR32481:SF7">
    <property type="entry name" value="AMINOPEPTIDASE YHFE-RELATED"/>
    <property type="match status" value="1"/>
</dbReference>
<dbReference type="GO" id="GO:0046872">
    <property type="term" value="F:metal ion binding"/>
    <property type="evidence" value="ECO:0007669"/>
    <property type="project" value="UniProtKB-UniRule"/>
</dbReference>
<protein>
    <recommendedName>
        <fullName evidence="11">Peptidase M42</fullName>
    </recommendedName>
</protein>
<keyword evidence="2" id="KW-0031">Aminopeptidase</keyword>
<organism evidence="9 10">
    <name type="scientific">miscellaneous Crenarchaeota group-15 archaeon DG-45</name>
    <dbReference type="NCBI Taxonomy" id="1685127"/>
    <lineage>
        <taxon>Archaea</taxon>
        <taxon>Candidatus Bathyarchaeota</taxon>
        <taxon>MCG-15</taxon>
    </lineage>
</organism>
<dbReference type="Proteomes" id="UP000037210">
    <property type="component" value="Unassembled WGS sequence"/>
</dbReference>
<comment type="cofactor">
    <cofactor evidence="8">
        <name>a divalent metal cation</name>
        <dbReference type="ChEBI" id="CHEBI:60240"/>
    </cofactor>
    <text evidence="8">Binds 2 divalent metal cations per subunit.</text>
</comment>
<keyword evidence="5" id="KW-0378">Hydrolase</keyword>
<evidence type="ECO:0000256" key="7">
    <source>
        <dbReference type="PIRSR" id="PIRSR001123-1"/>
    </source>
</evidence>
<keyword evidence="3" id="KW-0645">Protease</keyword>
<evidence type="ECO:0000313" key="9">
    <source>
        <dbReference type="EMBL" id="KON30576.1"/>
    </source>
</evidence>
<comment type="caution">
    <text evidence="9">The sequence shown here is derived from an EMBL/GenBank/DDBJ whole genome shotgun (WGS) entry which is preliminary data.</text>
</comment>
<evidence type="ECO:0000256" key="5">
    <source>
        <dbReference type="ARBA" id="ARBA00022801"/>
    </source>
</evidence>
<evidence type="ECO:0000256" key="1">
    <source>
        <dbReference type="ARBA" id="ARBA00006272"/>
    </source>
</evidence>
<dbReference type="InterPro" id="IPR008007">
    <property type="entry name" value="Peptidase_M42"/>
</dbReference>
<sequence length="342" mass="37983">MFELLKKYTEMPGPLGHEHRVQKAFMDDLKPLTDEIQLTNTGNVVAHFPGEGRKIVVFGHADEICYYVLSVSDEGFLRIVSYATLRGEKVSYPYCLVGQKALVIGDEKDARGVFATPSAHVLYQKEREQPLDTWSVHVDIGASSSDEVAELGIHPGSPIIWNPTTERIGKKAFGKAMDDRFAHAVMLELAKRLEGSELSCDLYMASTVQEEIGLKGAEDLRRGGYDISLALDVGIAGDYPTLEKGRMPIKLGDGPALVYKDGFIHYNIEIIKELRRTAEKNGIPYQHGIFTLYGSDSGVMMAGGAKPNLIAPPCRYTHLPIEMVHLDDIENTIKLLYHYITK</sequence>
<gene>
    <name evidence="9" type="ORF">AC482_03505</name>
</gene>
<evidence type="ECO:0008006" key="11">
    <source>
        <dbReference type="Google" id="ProtNLM"/>
    </source>
</evidence>
<dbReference type="Gene3D" id="2.40.30.40">
    <property type="entry name" value="Peptidase M42, domain 2"/>
    <property type="match status" value="1"/>
</dbReference>
<feature type="binding site" evidence="8">
    <location>
        <position position="318"/>
    </location>
    <ligand>
        <name>Zn(2+)</name>
        <dbReference type="ChEBI" id="CHEBI:29105"/>
        <label>2</label>
    </ligand>
</feature>
<dbReference type="AlphaFoldDB" id="A0A0M0BQS4"/>